<dbReference type="GO" id="GO:0000785">
    <property type="term" value="C:chromatin"/>
    <property type="evidence" value="ECO:0007669"/>
    <property type="project" value="TreeGrafter"/>
</dbReference>
<dbReference type="FunCoup" id="A0A067N1Z9">
    <property type="interactions" value="530"/>
</dbReference>
<feature type="compositionally biased region" description="Low complexity" evidence="11">
    <location>
        <begin position="36"/>
        <end position="58"/>
    </location>
</feature>
<evidence type="ECO:0000256" key="8">
    <source>
        <dbReference type="ARBA" id="ARBA00023125"/>
    </source>
</evidence>
<dbReference type="CDD" id="cd18793">
    <property type="entry name" value="SF2_C_SNF"/>
    <property type="match status" value="1"/>
</dbReference>
<proteinExistence type="inferred from homology"/>
<dbReference type="GO" id="GO:0140658">
    <property type="term" value="F:ATP-dependent chromatin remodeler activity"/>
    <property type="evidence" value="ECO:0007669"/>
    <property type="project" value="TreeGrafter"/>
</dbReference>
<dbReference type="Gene3D" id="2.40.50.40">
    <property type="match status" value="2"/>
</dbReference>
<dbReference type="InterPro" id="IPR038718">
    <property type="entry name" value="SNF2-like_sf"/>
</dbReference>
<dbReference type="Pfam" id="PF00385">
    <property type="entry name" value="Chromo"/>
    <property type="match status" value="1"/>
</dbReference>
<dbReference type="GO" id="GO:0042393">
    <property type="term" value="F:histone binding"/>
    <property type="evidence" value="ECO:0007669"/>
    <property type="project" value="TreeGrafter"/>
</dbReference>
<dbReference type="Gene3D" id="6.10.140.1440">
    <property type="match status" value="1"/>
</dbReference>
<feature type="compositionally biased region" description="Acidic residues" evidence="11">
    <location>
        <begin position="1332"/>
        <end position="1345"/>
    </location>
</feature>
<evidence type="ECO:0000256" key="4">
    <source>
        <dbReference type="ARBA" id="ARBA00022741"/>
    </source>
</evidence>
<evidence type="ECO:0000256" key="9">
    <source>
        <dbReference type="ARBA" id="ARBA00023163"/>
    </source>
</evidence>
<comment type="subcellular location">
    <subcellularLocation>
        <location evidence="1">Nucleus</location>
    </subcellularLocation>
</comment>
<dbReference type="SMART" id="SM00298">
    <property type="entry name" value="CHROMO"/>
    <property type="match status" value="2"/>
</dbReference>
<feature type="compositionally biased region" description="Basic and acidic residues" evidence="11">
    <location>
        <begin position="1000"/>
        <end position="1009"/>
    </location>
</feature>
<feature type="compositionally biased region" description="Polar residues" evidence="11">
    <location>
        <begin position="1436"/>
        <end position="1450"/>
    </location>
</feature>
<reference evidence="16" key="1">
    <citation type="journal article" date="2014" name="Proc. Natl. Acad. Sci. U.S.A.">
        <title>Extensive sampling of basidiomycete genomes demonstrates inadequacy of the white-rot/brown-rot paradigm for wood decay fungi.</title>
        <authorList>
            <person name="Riley R."/>
            <person name="Salamov A.A."/>
            <person name="Brown D.W."/>
            <person name="Nagy L.G."/>
            <person name="Floudas D."/>
            <person name="Held B.W."/>
            <person name="Levasseur A."/>
            <person name="Lombard V."/>
            <person name="Morin E."/>
            <person name="Otillar R."/>
            <person name="Lindquist E.A."/>
            <person name="Sun H."/>
            <person name="LaButti K.M."/>
            <person name="Schmutz J."/>
            <person name="Jabbour D."/>
            <person name="Luo H."/>
            <person name="Baker S.E."/>
            <person name="Pisabarro A.G."/>
            <person name="Walton J.D."/>
            <person name="Blanchette R.A."/>
            <person name="Henrissat B."/>
            <person name="Martin F."/>
            <person name="Cullen D."/>
            <person name="Hibbett D.S."/>
            <person name="Grigoriev I.V."/>
        </authorList>
    </citation>
    <scope>NUCLEOTIDE SEQUENCE [LARGE SCALE GENOMIC DNA]</scope>
    <source>
        <strain evidence="16">FD-172 SS1</strain>
    </source>
</reference>
<feature type="compositionally biased region" description="Pro residues" evidence="11">
    <location>
        <begin position="8"/>
        <end position="35"/>
    </location>
</feature>
<dbReference type="GO" id="GO:0034728">
    <property type="term" value="P:nucleosome organization"/>
    <property type="evidence" value="ECO:0007669"/>
    <property type="project" value="TreeGrafter"/>
</dbReference>
<dbReference type="STRING" id="930990.A0A067N1Z9"/>
<comment type="similarity">
    <text evidence="2">Belongs to the SNF2/RAD54 helicase family.</text>
</comment>
<keyword evidence="6" id="KW-0067">ATP-binding</keyword>
<dbReference type="Gene3D" id="1.10.10.60">
    <property type="entry name" value="Homeodomain-like"/>
    <property type="match status" value="1"/>
</dbReference>
<keyword evidence="5" id="KW-0378">Hydrolase</keyword>
<dbReference type="InterPro" id="IPR023780">
    <property type="entry name" value="Chromo_domain"/>
</dbReference>
<dbReference type="PROSITE" id="PS00598">
    <property type="entry name" value="CHROMO_1"/>
    <property type="match status" value="1"/>
</dbReference>
<dbReference type="OrthoDB" id="5857104at2759"/>
<dbReference type="GO" id="GO:0016887">
    <property type="term" value="F:ATP hydrolysis activity"/>
    <property type="evidence" value="ECO:0007669"/>
    <property type="project" value="TreeGrafter"/>
</dbReference>
<dbReference type="InterPro" id="IPR025260">
    <property type="entry name" value="CHD1-like_C"/>
</dbReference>
<dbReference type="InterPro" id="IPR023779">
    <property type="entry name" value="Chromodomain_CS"/>
</dbReference>
<evidence type="ECO:0000259" key="13">
    <source>
        <dbReference type="PROSITE" id="PS51192"/>
    </source>
</evidence>
<evidence type="ECO:0000256" key="7">
    <source>
        <dbReference type="ARBA" id="ARBA00023015"/>
    </source>
</evidence>
<feature type="domain" description="Chromo" evidence="12">
    <location>
        <begin position="320"/>
        <end position="383"/>
    </location>
</feature>
<dbReference type="InterPro" id="IPR056302">
    <property type="entry name" value="CHD1-2/Hrp3_HTH"/>
</dbReference>
<dbReference type="PROSITE" id="PS51192">
    <property type="entry name" value="HELICASE_ATP_BIND_1"/>
    <property type="match status" value="1"/>
</dbReference>
<dbReference type="Pfam" id="PF00271">
    <property type="entry name" value="Helicase_C"/>
    <property type="match status" value="1"/>
</dbReference>
<feature type="region of interest" description="Disordered" evidence="11">
    <location>
        <begin position="1000"/>
        <end position="1062"/>
    </location>
</feature>
<dbReference type="InParanoid" id="A0A067N1Z9"/>
<dbReference type="GO" id="GO:0003677">
    <property type="term" value="F:DNA binding"/>
    <property type="evidence" value="ECO:0007669"/>
    <property type="project" value="UniProtKB-KW"/>
</dbReference>
<dbReference type="Pfam" id="PF23588">
    <property type="entry name" value="HTH_CHD1_Hrp3"/>
    <property type="match status" value="1"/>
</dbReference>
<feature type="region of interest" description="Disordered" evidence="11">
    <location>
        <begin position="1286"/>
        <end position="1349"/>
    </location>
</feature>
<feature type="compositionally biased region" description="Basic residues" evidence="11">
    <location>
        <begin position="118"/>
        <end position="127"/>
    </location>
</feature>
<dbReference type="PROSITE" id="PS50013">
    <property type="entry name" value="CHROMO_2"/>
    <property type="match status" value="2"/>
</dbReference>
<keyword evidence="4" id="KW-0547">Nucleotide-binding</keyword>
<keyword evidence="10" id="KW-0539">Nucleus</keyword>
<dbReference type="InterPro" id="IPR049730">
    <property type="entry name" value="SNF2/RAD54-like_C"/>
</dbReference>
<dbReference type="SMART" id="SM01176">
    <property type="entry name" value="DUF4208"/>
    <property type="match status" value="1"/>
</dbReference>
<evidence type="ECO:0000256" key="11">
    <source>
        <dbReference type="SAM" id="MobiDB-lite"/>
    </source>
</evidence>
<dbReference type="Proteomes" id="UP000027195">
    <property type="component" value="Unassembled WGS sequence"/>
</dbReference>
<accession>A0A067N1Z9</accession>
<dbReference type="Gene3D" id="3.40.50.10810">
    <property type="entry name" value="Tandem AAA-ATPase domain"/>
    <property type="match status" value="1"/>
</dbReference>
<evidence type="ECO:0000259" key="12">
    <source>
        <dbReference type="PROSITE" id="PS50013"/>
    </source>
</evidence>
<feature type="domain" description="Chromo" evidence="12">
    <location>
        <begin position="220"/>
        <end position="296"/>
    </location>
</feature>
<keyword evidence="3" id="KW-0677">Repeat</keyword>
<evidence type="ECO:0000256" key="10">
    <source>
        <dbReference type="ARBA" id="ARBA00023242"/>
    </source>
</evidence>
<protein>
    <submittedName>
        <fullName evidence="15">Uncharacterized protein</fullName>
    </submittedName>
</protein>
<dbReference type="SUPFAM" id="SSF46689">
    <property type="entry name" value="Homeodomain-like"/>
    <property type="match status" value="1"/>
</dbReference>
<dbReference type="InterPro" id="IPR001650">
    <property type="entry name" value="Helicase_C-like"/>
</dbReference>
<dbReference type="InterPro" id="IPR014001">
    <property type="entry name" value="Helicase_ATP-bd"/>
</dbReference>
<sequence>MPTTPTTPRAPPTPIPSRPPRPSPPPTTTSPPPLTPATMRTTTTSPRPAARASRMVARGSTSARLILRSMDYGDRQNPSTSSSLPSLKQSRSRDTPSYEAQSASEGSSEDVYQPKKAVPPKRKKSSRSSKAPPTYATTGSISSSSEFGAPTRKRRRAAPVSQSADSDIRVSSRGVKVPNYNENGGFESDEDDYYGPNGAPNGNGAQWAPGAGVEAYEEQDEIEGVFGHSRDEERKDDPDDIPTQNLRFHIKWKNFSHLHNTDETYEFLKRYKGMKRVDNYIKSFWSAEQAVMKNPNISREELETFQIDKERRSEWLETCKIVERVVSTRERRDGGIGVEYFCKWKGLPYSDCTWENQEDIRKIARKEIDAHLARESAGMVPYRSTSYPANRRPAATLLTKDPEYLAGGAGTGGAEDGDEDESGRVCGEGGRGLALKDFQLTGLNWLLYCWSRGKNGILADEMGLGKTVQSVAFLSALVHTWNQYGPFLVVVPLSTLPAWQAQFKAWAPDLNVIAYIGSGKSRSVIREFEFGPIKKLKFNVLLTTYEYILKDRNDLAPIKWQVLMVDEAHRLKNSESQLYEALSSFSAAFKLLITGTPLQNNVKELLALMHFLMPERFALTNEFDLSDANQEEKIKDLHDKLKGMMLRRLKRDVIKSLPTKSERILRVEMSAMQTHYYKNILTKNFSALSKSASGQNAQISLLNIAMELKKAANHPFLFDGAETRTDNIDETLKGLVMSSGKMVLLDKLLAKLKTDGHRVLIFSQMVRLLDILSDYMSLRGYQHQRLDGTVASEIRKKSIEHFNAPNSPDFAFLLSTRAGGLGINLETADTVIIFDSDWNPQNDLQAMARAHRIGQKSHVNVYRFVSKDTMEEDVLERAKRKMVLEYAIINQMDTSGAGFAAKPSTKPQPDFSKDELSAILKYGAQNMFKADDNQLNKKLDEMDLDDILNQAEDHETMTGDGNGGSSLGGEGFLQHLAVVSDVKADMNWEDIIPVEEREKFEEEAAKEEAEAQATQSRKRAAAQIQPGAYQGMDAPEPSPTASAPKKNKAPQPPRKTAAQRAMELKERDLRVLVRSLQRWGDIRTRYDEICREAKLEDKNQAVIIETADDIIETCERAMIQHREQKNKASVDGNAIQKSKAVLVNFRNVANINAETVVSRYRELKILNEHLCKIDNPHHWSIPVDSIRPTLNWSCRWGPDEDAMLLVGAWRHGFGNWEKIAEDPNLGLQDKFFLEEGKKTEEQQSSKPIPNAIHLVRRGDYLLGVLREHEDKIRSFQSSLKSKKEIIKPSVSPVPSATMSRRRATSPAASIQVEDNGAPRKKRRPTPTFTDSESSDECPSMDEQETKEELRPVKKQLKTLKAPTEDLSRDEKVMLLKDALSAIGARIETVVANKIELGQNGDKWRKHLWIFVTYFWPREVKHQKLMAIHAKITGVPTPQSSEAVASSSRAPTTKRKARSYYPAESSIPSSSHKTNGGRYDR</sequence>
<keyword evidence="7" id="KW-0805">Transcription regulation</keyword>
<evidence type="ECO:0000256" key="1">
    <source>
        <dbReference type="ARBA" id="ARBA00004123"/>
    </source>
</evidence>
<feature type="domain" description="Helicase C-terminal" evidence="14">
    <location>
        <begin position="744"/>
        <end position="895"/>
    </location>
</feature>
<evidence type="ECO:0000256" key="3">
    <source>
        <dbReference type="ARBA" id="ARBA00022737"/>
    </source>
</evidence>
<evidence type="ECO:0000313" key="16">
    <source>
        <dbReference type="Proteomes" id="UP000027195"/>
    </source>
</evidence>
<dbReference type="GO" id="GO:0005634">
    <property type="term" value="C:nucleus"/>
    <property type="evidence" value="ECO:0007669"/>
    <property type="project" value="UniProtKB-SubCell"/>
</dbReference>
<dbReference type="PANTHER" id="PTHR45623:SF14">
    <property type="entry name" value="CHROMODOMAIN-HELICASE-DNA-BINDING PROTEIN 1"/>
    <property type="match status" value="1"/>
</dbReference>
<dbReference type="SMART" id="SM00490">
    <property type="entry name" value="HELICc"/>
    <property type="match status" value="1"/>
</dbReference>
<evidence type="ECO:0000256" key="5">
    <source>
        <dbReference type="ARBA" id="ARBA00022801"/>
    </source>
</evidence>
<feature type="domain" description="Helicase ATP-binding" evidence="13">
    <location>
        <begin position="447"/>
        <end position="615"/>
    </location>
</feature>
<dbReference type="GO" id="GO:0003682">
    <property type="term" value="F:chromatin binding"/>
    <property type="evidence" value="ECO:0007669"/>
    <property type="project" value="TreeGrafter"/>
</dbReference>
<dbReference type="Gene3D" id="3.40.50.300">
    <property type="entry name" value="P-loop containing nucleotide triphosphate hydrolases"/>
    <property type="match status" value="1"/>
</dbReference>
<dbReference type="PROSITE" id="PS51194">
    <property type="entry name" value="HELICASE_CTER"/>
    <property type="match status" value="1"/>
</dbReference>
<dbReference type="InterPro" id="IPR016197">
    <property type="entry name" value="Chromo-like_dom_sf"/>
</dbReference>
<dbReference type="SUPFAM" id="SSF52540">
    <property type="entry name" value="P-loop containing nucleoside triphosphate hydrolases"/>
    <property type="match status" value="2"/>
</dbReference>
<dbReference type="EMBL" id="KL198016">
    <property type="protein sequence ID" value="KDQ21844.1"/>
    <property type="molecule type" value="Genomic_DNA"/>
</dbReference>
<evidence type="ECO:0000256" key="2">
    <source>
        <dbReference type="ARBA" id="ARBA00007025"/>
    </source>
</evidence>
<keyword evidence="16" id="KW-1185">Reference proteome</keyword>
<organism evidence="15 16">
    <name type="scientific">Botryobasidium botryosum (strain FD-172 SS1)</name>
    <dbReference type="NCBI Taxonomy" id="930990"/>
    <lineage>
        <taxon>Eukaryota</taxon>
        <taxon>Fungi</taxon>
        <taxon>Dikarya</taxon>
        <taxon>Basidiomycota</taxon>
        <taxon>Agaricomycotina</taxon>
        <taxon>Agaricomycetes</taxon>
        <taxon>Cantharellales</taxon>
        <taxon>Botryobasidiaceae</taxon>
        <taxon>Botryobasidium</taxon>
    </lineage>
</organism>
<dbReference type="InterPro" id="IPR000953">
    <property type="entry name" value="Chromo/chromo_shadow_dom"/>
</dbReference>
<evidence type="ECO:0000313" key="15">
    <source>
        <dbReference type="EMBL" id="KDQ21844.1"/>
    </source>
</evidence>
<keyword evidence="8" id="KW-0238">DNA-binding</keyword>
<evidence type="ECO:0000259" key="14">
    <source>
        <dbReference type="PROSITE" id="PS51194"/>
    </source>
</evidence>
<dbReference type="Pfam" id="PF13907">
    <property type="entry name" value="CHD1-like_C"/>
    <property type="match status" value="1"/>
</dbReference>
<feature type="region of interest" description="Disordered" evidence="11">
    <location>
        <begin position="403"/>
        <end position="425"/>
    </location>
</feature>
<feature type="compositionally biased region" description="Polar residues" evidence="11">
    <location>
        <begin position="135"/>
        <end position="146"/>
    </location>
</feature>
<dbReference type="FunFam" id="3.40.50.300:FF:000130">
    <property type="entry name" value="Chromodomain-helicase-DNA-binding protein 2 isoform 1"/>
    <property type="match status" value="1"/>
</dbReference>
<feature type="region of interest" description="Disordered" evidence="11">
    <location>
        <begin position="1"/>
        <end position="192"/>
    </location>
</feature>
<dbReference type="GO" id="GO:0005524">
    <property type="term" value="F:ATP binding"/>
    <property type="evidence" value="ECO:0007669"/>
    <property type="project" value="UniProtKB-KW"/>
</dbReference>
<feature type="region of interest" description="Disordered" evidence="11">
    <location>
        <begin position="1436"/>
        <end position="1480"/>
    </location>
</feature>
<evidence type="ECO:0000256" key="6">
    <source>
        <dbReference type="ARBA" id="ARBA00022840"/>
    </source>
</evidence>
<dbReference type="PANTHER" id="PTHR45623">
    <property type="entry name" value="CHROMODOMAIN-HELICASE-DNA-BINDING PROTEIN 3-RELATED-RELATED"/>
    <property type="match status" value="1"/>
</dbReference>
<keyword evidence="9" id="KW-0804">Transcription</keyword>
<feature type="compositionally biased region" description="Low complexity" evidence="11">
    <location>
        <begin position="78"/>
        <end position="89"/>
    </location>
</feature>
<dbReference type="InterPro" id="IPR009057">
    <property type="entry name" value="Homeodomain-like_sf"/>
</dbReference>
<dbReference type="InterPro" id="IPR027417">
    <property type="entry name" value="P-loop_NTPase"/>
</dbReference>
<dbReference type="HOGENOM" id="CLU_000315_29_2_1"/>
<dbReference type="Pfam" id="PF00176">
    <property type="entry name" value="SNF2-rel_dom"/>
    <property type="match status" value="1"/>
</dbReference>
<dbReference type="SMART" id="SM00487">
    <property type="entry name" value="DEXDc"/>
    <property type="match status" value="1"/>
</dbReference>
<dbReference type="InterPro" id="IPR000330">
    <property type="entry name" value="SNF2_N"/>
</dbReference>
<dbReference type="SUPFAM" id="SSF54160">
    <property type="entry name" value="Chromo domain-like"/>
    <property type="match status" value="2"/>
</dbReference>
<gene>
    <name evidence="15" type="ORF">BOTBODRAFT_214919</name>
</gene>
<dbReference type="CDD" id="cd18659">
    <property type="entry name" value="CD2_tandem"/>
    <property type="match status" value="1"/>
</dbReference>
<name>A0A067N1Z9_BOTB1</name>